<feature type="domain" description="C2" evidence="9">
    <location>
        <begin position="288"/>
        <end position="417"/>
    </location>
</feature>
<dbReference type="KEGG" id="pda:103698601"/>
<dbReference type="InterPro" id="IPR047255">
    <property type="entry name" value="C2D_MCTP_PRT_plant"/>
</dbReference>
<dbReference type="GeneID" id="103698601"/>
<dbReference type="InterPro" id="IPR000008">
    <property type="entry name" value="C2_dom"/>
</dbReference>
<dbReference type="InterPro" id="IPR047259">
    <property type="entry name" value="QUIRKY-like"/>
</dbReference>
<gene>
    <name evidence="11" type="primary">LOC103698601</name>
</gene>
<feature type="compositionally biased region" description="Low complexity" evidence="7">
    <location>
        <begin position="254"/>
        <end position="267"/>
    </location>
</feature>
<dbReference type="InterPro" id="IPR013583">
    <property type="entry name" value="MCTP_C"/>
</dbReference>
<name>A0A8B7BJX1_PHODC</name>
<evidence type="ECO:0000256" key="1">
    <source>
        <dbReference type="ARBA" id="ARBA00004141"/>
    </source>
</evidence>
<dbReference type="InterPro" id="IPR047257">
    <property type="entry name" value="C2B_MCTP_PRT_plant"/>
</dbReference>
<keyword evidence="3 8" id="KW-0812">Transmembrane</keyword>
<evidence type="ECO:0000256" key="8">
    <source>
        <dbReference type="SAM" id="Phobius"/>
    </source>
</evidence>
<dbReference type="CDD" id="cd08379">
    <property type="entry name" value="C2D_MCTP_PRT_plant"/>
    <property type="match status" value="1"/>
</dbReference>
<evidence type="ECO:0000256" key="5">
    <source>
        <dbReference type="ARBA" id="ARBA00022989"/>
    </source>
</evidence>
<comment type="subcellular location">
    <subcellularLocation>
        <location evidence="1">Membrane</location>
        <topology evidence="1">Multi-pass membrane protein</topology>
    </subcellularLocation>
</comment>
<feature type="domain" description="C2" evidence="9">
    <location>
        <begin position="614"/>
        <end position="732"/>
    </location>
</feature>
<dbReference type="OrthoDB" id="67700at2759"/>
<dbReference type="Proteomes" id="UP000228380">
    <property type="component" value="Unplaced"/>
</dbReference>
<evidence type="ECO:0000256" key="4">
    <source>
        <dbReference type="ARBA" id="ARBA00022737"/>
    </source>
</evidence>
<evidence type="ECO:0000259" key="9">
    <source>
        <dbReference type="PROSITE" id="PS50004"/>
    </source>
</evidence>
<feature type="region of interest" description="Disordered" evidence="7">
    <location>
        <begin position="142"/>
        <end position="277"/>
    </location>
</feature>
<dbReference type="SUPFAM" id="SSF49562">
    <property type="entry name" value="C2 domain (Calcium/lipid-binding domain, CaLB)"/>
    <property type="match status" value="4"/>
</dbReference>
<reference evidence="11" key="1">
    <citation type="submission" date="2025-08" db="UniProtKB">
        <authorList>
            <consortium name="RefSeq"/>
        </authorList>
    </citation>
    <scope>IDENTIFICATION</scope>
    <source>
        <tissue evidence="11">Young leaves</tissue>
    </source>
</reference>
<accession>A0A8B7BJX1</accession>
<dbReference type="GO" id="GO:0016020">
    <property type="term" value="C:membrane"/>
    <property type="evidence" value="ECO:0007669"/>
    <property type="project" value="UniProtKB-SubCell"/>
</dbReference>
<keyword evidence="4" id="KW-0677">Repeat</keyword>
<protein>
    <submittedName>
        <fullName evidence="11">FT-interacting protein 7</fullName>
    </submittedName>
</protein>
<dbReference type="PROSITE" id="PS50004">
    <property type="entry name" value="C2"/>
    <property type="match status" value="4"/>
</dbReference>
<evidence type="ECO:0000313" key="10">
    <source>
        <dbReference type="Proteomes" id="UP000228380"/>
    </source>
</evidence>
<dbReference type="InterPro" id="IPR047258">
    <property type="entry name" value="C2C_MCTP_PRT_plant"/>
</dbReference>
<dbReference type="SMART" id="SM00239">
    <property type="entry name" value="C2"/>
    <property type="match status" value="4"/>
</dbReference>
<feature type="domain" description="C2" evidence="9">
    <location>
        <begin position="447"/>
        <end position="573"/>
    </location>
</feature>
<comment type="similarity">
    <text evidence="2">Belongs to the MCTP family.</text>
</comment>
<dbReference type="PANTHER" id="PTHR31425">
    <property type="entry name" value="PHOSPHORIBOSYLANTHRANILATE TRANSFERASE ISOFORM 1"/>
    <property type="match status" value="1"/>
</dbReference>
<dbReference type="Pfam" id="PF00168">
    <property type="entry name" value="C2"/>
    <property type="match status" value="4"/>
</dbReference>
<dbReference type="CDD" id="cd08378">
    <property type="entry name" value="C2B_MCTP_PRT_plant"/>
    <property type="match status" value="1"/>
</dbReference>
<sequence length="1037" mass="114593">MAAMARKLIVEVVEARNLLPKDGMGTSSPFVTIDFDGQRKKTRTILRDLNPVWNEVLGFNVTGALDVASEPLEAIVYHDQKVGPSRRNNFLGRVRLDPRQFVKKGEEALIHFPLEKKSFFGWIRGDIGLRIYYVDELLPDPSPPPPDAAANTGEPAAPPLAEGGDPAPPVPEANAPEAAQTGAPAEPPKETEPAPPAEQSSEDVKPGPEVPPPPASPETNANADTPTESDTPATSSENGMEHAEATDQASQTQEADSPSPPESGAEAQPPPPPAADAEKEAILKWVPQPRQVEPPLEARERSTFDLVDKMQYLFVRVVRARSLPGGAKPHVRVAAFGRHVSTRTARRAAFFEWEQTFAFARDPLADSSTLEVSVWDLPPESGLNADDDKHFLGGICFDVSEVPMRDPPDSPLAPQWYRLEGGRVRGADLMVATWTGTQADESFASSWKADTPASHASSRSKVYVSPKLWYLRATVIEAQDTLTVQPKESGISVRVSLAFQVLRTRNAVSRNGAPSWNEDLIFVAAEPLGEDQKLVLSLEIRHGKDTVVVGTAEIPLSSVERRVDDRKVASRWLDVLPVEVTRKGRKSRHMTSSRLHVRVCLDGGYHVADEPPHSSSDFRPSARQLWRPPVGLVELGIIGCRGLLPMRTVDGKGSTDAFAVAKYGPKWARTRTMADSFDPAWNEQYTWPVYDPCTVLTVAVFDGSMDAACRPMGKIRIRISTLETDRAYRGSYPLLLVLPSGVKRMGEIELAVRFTPARSTLDLLHMYGQPMQPLIHHLRPIRGPQREPLRLAAASIIAGHLSRSEPSLKREVVMWMLDAAEPRGFSMRKVRANWHRIVVALGWVADTARWVEDTRTWRNPTSTMLAHGVLVLLVWYPELAGPTLALHAFAVGAWRYRWRARGPAPHPCVRSSQAEGADREEIDEEMDPVPSVRGTEVVRARYDRLRGVAARVQTMLGDVAAQAERVQALVTWRDPRATGIFVALCFLVSMVLYLVPVKLVAAVVGFYYLRHPMFRDCKPPTAINFFRRLPSLSDRII</sequence>
<keyword evidence="10" id="KW-1185">Reference proteome</keyword>
<evidence type="ECO:0000313" key="11">
    <source>
        <dbReference type="RefSeq" id="XP_008778854.2"/>
    </source>
</evidence>
<dbReference type="PANTHER" id="PTHR31425:SF35">
    <property type="entry name" value="MULTIPLE C2 DOMAIN AND TRANSMEMBRANE REGION PROTEIN 16"/>
    <property type="match status" value="1"/>
</dbReference>
<evidence type="ECO:0000256" key="3">
    <source>
        <dbReference type="ARBA" id="ARBA00022692"/>
    </source>
</evidence>
<dbReference type="AlphaFoldDB" id="A0A8B7BJX1"/>
<dbReference type="CDD" id="cd04019">
    <property type="entry name" value="C2C_MCTP_PRT_plant"/>
    <property type="match status" value="1"/>
</dbReference>
<feature type="transmembrane region" description="Helical" evidence="8">
    <location>
        <begin position="980"/>
        <end position="1009"/>
    </location>
</feature>
<evidence type="ECO:0000256" key="6">
    <source>
        <dbReference type="ARBA" id="ARBA00023136"/>
    </source>
</evidence>
<evidence type="ECO:0000256" key="7">
    <source>
        <dbReference type="SAM" id="MobiDB-lite"/>
    </source>
</evidence>
<dbReference type="Gene3D" id="2.60.40.150">
    <property type="entry name" value="C2 domain"/>
    <property type="match status" value="4"/>
</dbReference>
<proteinExistence type="inferred from homology"/>
<feature type="compositionally biased region" description="Polar residues" evidence="7">
    <location>
        <begin position="218"/>
        <end position="238"/>
    </location>
</feature>
<feature type="region of interest" description="Disordered" evidence="7">
    <location>
        <begin position="907"/>
        <end position="926"/>
    </location>
</feature>
<evidence type="ECO:0000256" key="2">
    <source>
        <dbReference type="ARBA" id="ARBA00007923"/>
    </source>
</evidence>
<dbReference type="RefSeq" id="XP_008778854.2">
    <property type="nucleotide sequence ID" value="XM_008780632.3"/>
</dbReference>
<keyword evidence="6 8" id="KW-0472">Membrane</keyword>
<feature type="domain" description="C2" evidence="9">
    <location>
        <begin position="1"/>
        <end position="111"/>
    </location>
</feature>
<dbReference type="FunFam" id="2.60.40.150:FF:000090">
    <property type="entry name" value="C2 domain-containing protein"/>
    <property type="match status" value="1"/>
</dbReference>
<organism evidence="10 11">
    <name type="scientific">Phoenix dactylifera</name>
    <name type="common">Date palm</name>
    <dbReference type="NCBI Taxonomy" id="42345"/>
    <lineage>
        <taxon>Eukaryota</taxon>
        <taxon>Viridiplantae</taxon>
        <taxon>Streptophyta</taxon>
        <taxon>Embryophyta</taxon>
        <taxon>Tracheophyta</taxon>
        <taxon>Spermatophyta</taxon>
        <taxon>Magnoliopsida</taxon>
        <taxon>Liliopsida</taxon>
        <taxon>Arecaceae</taxon>
        <taxon>Coryphoideae</taxon>
        <taxon>Phoeniceae</taxon>
        <taxon>Phoenix</taxon>
    </lineage>
</organism>
<dbReference type="Pfam" id="PF08372">
    <property type="entry name" value="PRT_C"/>
    <property type="match status" value="1"/>
</dbReference>
<dbReference type="InterPro" id="IPR035892">
    <property type="entry name" value="C2_domain_sf"/>
</dbReference>
<keyword evidence="5 8" id="KW-1133">Transmembrane helix</keyword>